<dbReference type="PANTHER" id="PTHR43491:SF5">
    <property type="entry name" value="UDP-N-ACETYL-D-MANNOSAMINE DEHYDROGENASE"/>
    <property type="match status" value="1"/>
</dbReference>
<dbReference type="InterPro" id="IPR001732">
    <property type="entry name" value="UDP-Glc/GDP-Man_DH_N"/>
</dbReference>
<dbReference type="PIRSF" id="PIRSF500136">
    <property type="entry name" value="UDP_ManNAc_DH"/>
    <property type="match status" value="1"/>
</dbReference>
<comment type="caution">
    <text evidence="5">The sequence shown here is derived from an EMBL/GenBank/DDBJ whole genome shotgun (WGS) entry which is preliminary data.</text>
</comment>
<dbReference type="PANTHER" id="PTHR43491">
    <property type="entry name" value="UDP-N-ACETYL-D-MANNOSAMINE DEHYDROGENASE"/>
    <property type="match status" value="1"/>
</dbReference>
<dbReference type="Pfam" id="PF00984">
    <property type="entry name" value="UDPG_MGDP_dh"/>
    <property type="match status" value="1"/>
</dbReference>
<dbReference type="Pfam" id="PF03721">
    <property type="entry name" value="UDPG_MGDP_dh_N"/>
    <property type="match status" value="1"/>
</dbReference>
<dbReference type="OrthoDB" id="5193947at2"/>
<evidence type="ECO:0000256" key="1">
    <source>
        <dbReference type="ARBA" id="ARBA00023002"/>
    </source>
</evidence>
<dbReference type="InterPro" id="IPR036291">
    <property type="entry name" value="NAD(P)-bd_dom_sf"/>
</dbReference>
<protein>
    <submittedName>
        <fullName evidence="5">Nucleotide sugar dehydrogenase</fullName>
    </submittedName>
</protein>
<sequence>MRTVTVVGLGKIGLPLAVTFAAAGHRVTGADISGRVVADVMAGRPPFPGEPGLTGRLAEVRGMDLLRATTDTTAAVSTSEVVVIVVPLVVGADRRPDHRALDAAVDAVGAGLRPGSLVIVETTLPVHTTRRRITPRLAAASGLRPGRDFGVCHSPERVSSGRVFADLVRYPKLVGGIDPASGERAAEFYTSSLRFVDRPDLSRPNGVWDLGSAEAAELAKLAETTYRDVNIALANEFACFAHQAGLDLLPIVEAANSQPYSHLHRPGIAVGGHCIPVYPWLYAAGDPAARLPLLAREINDAMPARAIEMLTAMAGDLRGRRAAVLGLAYRGGVKETAFTGALPVVRALEERGAVPVVHDPLFDDHELSGMGLEPYHLGEPCDVAIVQADHPEYTRIGPDDLPGVTALLDGRSVTDPVLWSGVPRLAIGAGAAPPTLVAER</sequence>
<keyword evidence="6" id="KW-1185">Reference proteome</keyword>
<evidence type="ECO:0000313" key="6">
    <source>
        <dbReference type="Proteomes" id="UP000248889"/>
    </source>
</evidence>
<dbReference type="SUPFAM" id="SSF48179">
    <property type="entry name" value="6-phosphogluconate dehydrogenase C-terminal domain-like"/>
    <property type="match status" value="1"/>
</dbReference>
<dbReference type="GO" id="GO:0016616">
    <property type="term" value="F:oxidoreductase activity, acting on the CH-OH group of donors, NAD or NADP as acceptor"/>
    <property type="evidence" value="ECO:0007669"/>
    <property type="project" value="InterPro"/>
</dbReference>
<evidence type="ECO:0000313" key="5">
    <source>
        <dbReference type="EMBL" id="RAG85767.1"/>
    </source>
</evidence>
<comment type="similarity">
    <text evidence="3">Belongs to the UDP-glucose/GDP-mannose dehydrogenase family.</text>
</comment>
<dbReference type="PIRSF" id="PIRSF000124">
    <property type="entry name" value="UDPglc_GDPman_dh"/>
    <property type="match status" value="1"/>
</dbReference>
<evidence type="ECO:0000256" key="3">
    <source>
        <dbReference type="PIRNR" id="PIRNR000124"/>
    </source>
</evidence>
<accession>A0A2X0IM73</accession>
<dbReference type="InterPro" id="IPR028359">
    <property type="entry name" value="UDP_ManNAc/GlcNAc_DH"/>
</dbReference>
<dbReference type="InterPro" id="IPR014026">
    <property type="entry name" value="UDP-Glc/GDP-Man_DH_dimer"/>
</dbReference>
<gene>
    <name evidence="5" type="ORF">DN069_09665</name>
</gene>
<dbReference type="GO" id="GO:0000271">
    <property type="term" value="P:polysaccharide biosynthetic process"/>
    <property type="evidence" value="ECO:0007669"/>
    <property type="project" value="InterPro"/>
</dbReference>
<dbReference type="GO" id="GO:0016628">
    <property type="term" value="F:oxidoreductase activity, acting on the CH-CH group of donors, NAD or NADP as acceptor"/>
    <property type="evidence" value="ECO:0007669"/>
    <property type="project" value="InterPro"/>
</dbReference>
<dbReference type="GO" id="GO:0051287">
    <property type="term" value="F:NAD binding"/>
    <property type="evidence" value="ECO:0007669"/>
    <property type="project" value="InterPro"/>
</dbReference>
<dbReference type="InterPro" id="IPR014027">
    <property type="entry name" value="UDP-Glc/GDP-Man_DH_C"/>
</dbReference>
<dbReference type="RefSeq" id="WP_111500469.1">
    <property type="nucleotide sequence ID" value="NZ_QKYN01000037.1"/>
</dbReference>
<dbReference type="InterPro" id="IPR036220">
    <property type="entry name" value="UDP-Glc/GDP-Man_DH_C_sf"/>
</dbReference>
<dbReference type="InterPro" id="IPR017476">
    <property type="entry name" value="UDP-Glc/GDP-Man"/>
</dbReference>
<dbReference type="NCBIfam" id="TIGR03026">
    <property type="entry name" value="NDP-sugDHase"/>
    <property type="match status" value="1"/>
</dbReference>
<reference evidence="5 6" key="1">
    <citation type="submission" date="2018-06" db="EMBL/GenBank/DDBJ databases">
        <title>Streptacidiphilus pinicola sp. nov., isolated from pine grove soil.</title>
        <authorList>
            <person name="Roh S.G."/>
            <person name="Park S."/>
            <person name="Kim M.-K."/>
            <person name="Yun B.-R."/>
            <person name="Park J."/>
            <person name="Kim M.J."/>
            <person name="Kim Y.S."/>
            <person name="Kim S.B."/>
        </authorList>
    </citation>
    <scope>NUCLEOTIDE SEQUENCE [LARGE SCALE GENOMIC DNA]</scope>
    <source>
        <strain evidence="5 6">MMS16-CNU450</strain>
    </source>
</reference>
<dbReference type="InterPro" id="IPR008927">
    <property type="entry name" value="6-PGluconate_DH-like_C_sf"/>
</dbReference>
<feature type="domain" description="UDP-glucose/GDP-mannose dehydrogenase C-terminal" evidence="4">
    <location>
        <begin position="323"/>
        <end position="416"/>
    </location>
</feature>
<name>A0A2X0IM73_9ACTN</name>
<dbReference type="SMART" id="SM00984">
    <property type="entry name" value="UDPG_MGDP_dh_C"/>
    <property type="match status" value="1"/>
</dbReference>
<evidence type="ECO:0000256" key="2">
    <source>
        <dbReference type="ARBA" id="ARBA00023027"/>
    </source>
</evidence>
<evidence type="ECO:0000259" key="4">
    <source>
        <dbReference type="SMART" id="SM00984"/>
    </source>
</evidence>
<keyword evidence="1" id="KW-0560">Oxidoreductase</keyword>
<dbReference type="Gene3D" id="3.40.50.720">
    <property type="entry name" value="NAD(P)-binding Rossmann-like Domain"/>
    <property type="match status" value="2"/>
</dbReference>
<organism evidence="5 6">
    <name type="scientific">Streptacidiphilus pinicola</name>
    <dbReference type="NCBI Taxonomy" id="2219663"/>
    <lineage>
        <taxon>Bacteria</taxon>
        <taxon>Bacillati</taxon>
        <taxon>Actinomycetota</taxon>
        <taxon>Actinomycetes</taxon>
        <taxon>Kitasatosporales</taxon>
        <taxon>Streptomycetaceae</taxon>
        <taxon>Streptacidiphilus</taxon>
    </lineage>
</organism>
<dbReference type="AlphaFoldDB" id="A0A2X0IM73"/>
<proteinExistence type="inferred from homology"/>
<dbReference type="EMBL" id="QKYN01000037">
    <property type="protein sequence ID" value="RAG85767.1"/>
    <property type="molecule type" value="Genomic_DNA"/>
</dbReference>
<dbReference type="SUPFAM" id="SSF52413">
    <property type="entry name" value="UDP-glucose/GDP-mannose dehydrogenase C-terminal domain"/>
    <property type="match status" value="1"/>
</dbReference>
<dbReference type="SUPFAM" id="SSF51735">
    <property type="entry name" value="NAD(P)-binding Rossmann-fold domains"/>
    <property type="match status" value="1"/>
</dbReference>
<keyword evidence="2" id="KW-0520">NAD</keyword>
<dbReference type="Pfam" id="PF03720">
    <property type="entry name" value="UDPG_MGDP_dh_C"/>
    <property type="match status" value="1"/>
</dbReference>
<dbReference type="Proteomes" id="UP000248889">
    <property type="component" value="Unassembled WGS sequence"/>
</dbReference>